<dbReference type="PANTHER" id="PTHR12917">
    <property type="entry name" value="ASPARTYL PROTEASE DDI-RELATED"/>
    <property type="match status" value="1"/>
</dbReference>
<dbReference type="EMBL" id="CDMY01000360">
    <property type="protein sequence ID" value="CEM05529.1"/>
    <property type="molecule type" value="Genomic_DNA"/>
</dbReference>
<evidence type="ECO:0000256" key="5">
    <source>
        <dbReference type="SAM" id="MobiDB-lite"/>
    </source>
</evidence>
<evidence type="ECO:0000256" key="2">
    <source>
        <dbReference type="ARBA" id="ARBA00022670"/>
    </source>
</evidence>
<keyword evidence="3" id="KW-0064">Aspartyl protease</keyword>
<feature type="region of interest" description="Disordered" evidence="5">
    <location>
        <begin position="78"/>
        <end position="102"/>
    </location>
</feature>
<proteinExistence type="inferred from homology"/>
<dbReference type="Gene3D" id="2.40.70.10">
    <property type="entry name" value="Acid Proteases"/>
    <property type="match status" value="1"/>
</dbReference>
<dbReference type="CDD" id="cd05479">
    <property type="entry name" value="RP_DDI"/>
    <property type="match status" value="1"/>
</dbReference>
<dbReference type="InParanoid" id="A0A0G4F1X2"/>
<dbReference type="GO" id="GO:0004190">
    <property type="term" value="F:aspartic-type endopeptidase activity"/>
    <property type="evidence" value="ECO:0007669"/>
    <property type="project" value="UniProtKB-KW"/>
</dbReference>
<dbReference type="SUPFAM" id="SSF50630">
    <property type="entry name" value="Acid proteases"/>
    <property type="match status" value="1"/>
</dbReference>
<accession>A0A0G4F1X2</accession>
<feature type="compositionally biased region" description="Low complexity" evidence="5">
    <location>
        <begin position="144"/>
        <end position="155"/>
    </location>
</feature>
<evidence type="ECO:0000256" key="4">
    <source>
        <dbReference type="ARBA" id="ARBA00022801"/>
    </source>
</evidence>
<dbReference type="InterPro" id="IPR029071">
    <property type="entry name" value="Ubiquitin-like_domsf"/>
</dbReference>
<keyword evidence="8" id="KW-1185">Reference proteome</keyword>
<gene>
    <name evidence="7" type="ORF">Vbra_8705</name>
</gene>
<sequence>MRVNIYDEHSGQVMEAFVEPSDKVDDLFILAAAEFSIQPDLFKLRLAKEVLDPSKHIHETSVADNCLLEVCRDANAPAAPAASSSMQRQGSTSSSRTRGFTRRDSWQENLRDFLKAGVSPEELMQQVAAETGISPEAAALAAQGGSPSSRSSGGPHIYAPSTQAEVQRRLREMTQLRNIDRNYEMAMELTPEAFARVVMLYINVKVNGAEMSAFVDTGAQMTILSERAARKAGLDELIDRRFQGVAIGVGSAPIVGRIHLAELEVGGITLLCSFTVMRDAEIDLIFGLDMLLKHECSLDFKNHVMCVANTVVPFLTESELPLRAHGVLAGRV</sequence>
<keyword evidence="4" id="KW-0378">Hydrolase</keyword>
<evidence type="ECO:0000256" key="1">
    <source>
        <dbReference type="ARBA" id="ARBA00009136"/>
    </source>
</evidence>
<name>A0A0G4F1X2_VITBC</name>
<protein>
    <recommendedName>
        <fullName evidence="6">Aspartic peptidase DDI1-type domain-containing protein</fullName>
    </recommendedName>
</protein>
<dbReference type="GO" id="GO:0006508">
    <property type="term" value="P:proteolysis"/>
    <property type="evidence" value="ECO:0007669"/>
    <property type="project" value="UniProtKB-KW"/>
</dbReference>
<dbReference type="AlphaFoldDB" id="A0A0G4F1X2"/>
<comment type="similarity">
    <text evidence="1">Belongs to the DDI1 family.</text>
</comment>
<dbReference type="SUPFAM" id="SSF54236">
    <property type="entry name" value="Ubiquitin-like"/>
    <property type="match status" value="1"/>
</dbReference>
<dbReference type="InterPro" id="IPR019103">
    <property type="entry name" value="Peptidase_aspartic_DDI1-type"/>
</dbReference>
<evidence type="ECO:0000259" key="6">
    <source>
        <dbReference type="Pfam" id="PF09668"/>
    </source>
</evidence>
<dbReference type="VEuPathDB" id="CryptoDB:Vbra_8705"/>
<evidence type="ECO:0000256" key="3">
    <source>
        <dbReference type="ARBA" id="ARBA00022750"/>
    </source>
</evidence>
<feature type="compositionally biased region" description="Low complexity" evidence="5">
    <location>
        <begin position="78"/>
        <end position="98"/>
    </location>
</feature>
<organism evidence="7 8">
    <name type="scientific">Vitrella brassicaformis (strain CCMP3155)</name>
    <dbReference type="NCBI Taxonomy" id="1169540"/>
    <lineage>
        <taxon>Eukaryota</taxon>
        <taxon>Sar</taxon>
        <taxon>Alveolata</taxon>
        <taxon>Colpodellida</taxon>
        <taxon>Vitrellaceae</taxon>
        <taxon>Vitrella</taxon>
    </lineage>
</organism>
<keyword evidence="2" id="KW-0645">Protease</keyword>
<evidence type="ECO:0000313" key="7">
    <source>
        <dbReference type="EMBL" id="CEM05529.1"/>
    </source>
</evidence>
<reference evidence="7 8" key="1">
    <citation type="submission" date="2014-11" db="EMBL/GenBank/DDBJ databases">
        <authorList>
            <person name="Zhu J."/>
            <person name="Qi W."/>
            <person name="Song R."/>
        </authorList>
    </citation>
    <scope>NUCLEOTIDE SEQUENCE [LARGE SCALE GENOMIC DNA]</scope>
</reference>
<dbReference type="PANTHER" id="PTHR12917:SF1">
    <property type="entry name" value="AT13091P"/>
    <property type="match status" value="1"/>
</dbReference>
<dbReference type="STRING" id="1169540.A0A0G4F1X2"/>
<feature type="domain" description="Aspartic peptidase DDI1-type" evidence="6">
    <location>
        <begin position="191"/>
        <end position="299"/>
    </location>
</feature>
<dbReference type="InterPro" id="IPR021109">
    <property type="entry name" value="Peptidase_aspartic_dom_sf"/>
</dbReference>
<feature type="region of interest" description="Disordered" evidence="5">
    <location>
        <begin position="138"/>
        <end position="164"/>
    </location>
</feature>
<dbReference type="Proteomes" id="UP000041254">
    <property type="component" value="Unassembled WGS sequence"/>
</dbReference>
<evidence type="ECO:0000313" key="8">
    <source>
        <dbReference type="Proteomes" id="UP000041254"/>
    </source>
</evidence>
<dbReference type="OrthoDB" id="1047367at2759"/>
<dbReference type="Pfam" id="PF09668">
    <property type="entry name" value="Asp_protease"/>
    <property type="match status" value="1"/>
</dbReference>